<dbReference type="FunFam" id="1.20.5.370:FF:000012">
    <property type="entry name" value="DNA repair protein XRCC4"/>
    <property type="match status" value="1"/>
</dbReference>
<comment type="subcellular location">
    <subcellularLocation>
        <location evidence="1">Nucleus</location>
    </subcellularLocation>
</comment>
<dbReference type="GO" id="GO:0003677">
    <property type="term" value="F:DNA binding"/>
    <property type="evidence" value="ECO:0007669"/>
    <property type="project" value="InterPro"/>
</dbReference>
<evidence type="ECO:0008006" key="10">
    <source>
        <dbReference type="Google" id="ProtNLM"/>
    </source>
</evidence>
<name>A0AAD3TG52_NEPGR</name>
<dbReference type="InterPro" id="IPR014751">
    <property type="entry name" value="XRCC4-like_C"/>
</dbReference>
<dbReference type="GO" id="GO:0010165">
    <property type="term" value="P:response to X-ray"/>
    <property type="evidence" value="ECO:0007669"/>
    <property type="project" value="TreeGrafter"/>
</dbReference>
<comment type="caution">
    <text evidence="8">The sequence shown here is derived from an EMBL/GenBank/DDBJ whole genome shotgun (WGS) entry which is preliminary data.</text>
</comment>
<proteinExistence type="predicted"/>
<dbReference type="Pfam" id="PF06632">
    <property type="entry name" value="XRCC4"/>
    <property type="match status" value="1"/>
</dbReference>
<dbReference type="AlphaFoldDB" id="A0AAD3TG52"/>
<dbReference type="GO" id="GO:0032807">
    <property type="term" value="C:DNA ligase IV complex"/>
    <property type="evidence" value="ECO:0007669"/>
    <property type="project" value="TreeGrafter"/>
</dbReference>
<evidence type="ECO:0000256" key="5">
    <source>
        <dbReference type="SAM" id="MobiDB-lite"/>
    </source>
</evidence>
<feature type="compositionally biased region" description="Acidic residues" evidence="5">
    <location>
        <begin position="285"/>
        <end position="298"/>
    </location>
</feature>
<dbReference type="InterPro" id="IPR053961">
    <property type="entry name" value="XRCC4_N"/>
</dbReference>
<feature type="compositionally biased region" description="Basic and acidic residues" evidence="5">
    <location>
        <begin position="299"/>
        <end position="308"/>
    </location>
</feature>
<dbReference type="GO" id="GO:0006303">
    <property type="term" value="P:double-strand break repair via nonhomologous end joining"/>
    <property type="evidence" value="ECO:0007669"/>
    <property type="project" value="TreeGrafter"/>
</dbReference>
<evidence type="ECO:0000256" key="3">
    <source>
        <dbReference type="ARBA" id="ARBA00023204"/>
    </source>
</evidence>
<feature type="domain" description="XRCC4 N-terminal" evidence="6">
    <location>
        <begin position="97"/>
        <end position="191"/>
    </location>
</feature>
<dbReference type="Pfam" id="PF21924">
    <property type="entry name" value="XRCC4_CC"/>
    <property type="match status" value="1"/>
</dbReference>
<evidence type="ECO:0000259" key="6">
    <source>
        <dbReference type="Pfam" id="PF06632"/>
    </source>
</evidence>
<dbReference type="InterPro" id="IPR010585">
    <property type="entry name" value="DNA_repair_prot_XRCC4"/>
</dbReference>
<protein>
    <recommendedName>
        <fullName evidence="10">DNA repair protein XRCC4</fullName>
    </recommendedName>
</protein>
<dbReference type="InterPro" id="IPR053962">
    <property type="entry name" value="XRCC4_CC"/>
</dbReference>
<dbReference type="Gene3D" id="1.20.5.370">
    <property type="match status" value="1"/>
</dbReference>
<evidence type="ECO:0000313" key="9">
    <source>
        <dbReference type="Proteomes" id="UP001279734"/>
    </source>
</evidence>
<dbReference type="PANTHER" id="PTHR28559">
    <property type="entry name" value="DNA REPAIR PROTEIN XRCC4"/>
    <property type="match status" value="1"/>
</dbReference>
<evidence type="ECO:0000256" key="2">
    <source>
        <dbReference type="ARBA" id="ARBA00022763"/>
    </source>
</evidence>
<sequence>MRLKKKLDSQRRYALKVQHGLIHELQVSVLKLLNNGGKSLRLSGKKENQAATSHNDSLRFGAQIKPKMEPQTSRSSCRHTCLKLQVPSTSGPQQIESIFVKGDWFDSHFTLSITDGRDAWVCHASEEDVKERAGRWDQPVAEYVELAERYLGFQQPDSLYGFSDAGNGHRRLTWTFKKEGTNLEWRWRFKPSSNSKETTTEILDFLMDANIRLSEEVVRKTQASDRLKEEAEKCLAQSERLASEKDEFESEVYAKFVNILNSKKAKLRELRDRLSKQQSTGKSPEEEESTEPLDAETDNENHGEKPFKDLAGTSKHVPGERTRGRKRAQEAGACGILLHAPDGFVPSPVPPPTSPASVSYINIVSAPGLCSHVKFYSEVAANVFASRKDSYAVKVLAILSIHPTNEVQ</sequence>
<dbReference type="InterPro" id="IPR038051">
    <property type="entry name" value="XRCC4-like_N_sf"/>
</dbReference>
<keyword evidence="3" id="KW-0234">DNA repair</keyword>
<evidence type="ECO:0000256" key="1">
    <source>
        <dbReference type="ARBA" id="ARBA00004123"/>
    </source>
</evidence>
<gene>
    <name evidence="8" type="ORF">Nepgr_030347</name>
</gene>
<evidence type="ECO:0000313" key="8">
    <source>
        <dbReference type="EMBL" id="GMH28504.1"/>
    </source>
</evidence>
<dbReference type="Gene3D" id="2.170.210.10">
    <property type="entry name" value="DNA double-strand break repair and VJ recombination XRCC4, N-terminal"/>
    <property type="match status" value="1"/>
</dbReference>
<feature type="domain" description="XRCC4 coiled-coil" evidence="7">
    <location>
        <begin position="201"/>
        <end position="270"/>
    </location>
</feature>
<accession>A0AAD3TG52</accession>
<dbReference type="GO" id="GO:0005958">
    <property type="term" value="C:DNA-dependent protein kinase-DNA ligase 4 complex"/>
    <property type="evidence" value="ECO:0007669"/>
    <property type="project" value="TreeGrafter"/>
</dbReference>
<evidence type="ECO:0000259" key="7">
    <source>
        <dbReference type="Pfam" id="PF21924"/>
    </source>
</evidence>
<dbReference type="Proteomes" id="UP001279734">
    <property type="component" value="Unassembled WGS sequence"/>
</dbReference>
<dbReference type="GO" id="GO:0006310">
    <property type="term" value="P:DNA recombination"/>
    <property type="evidence" value="ECO:0007669"/>
    <property type="project" value="InterPro"/>
</dbReference>
<keyword evidence="2" id="KW-0227">DNA damage</keyword>
<keyword evidence="9" id="KW-1185">Reference proteome</keyword>
<feature type="region of interest" description="Disordered" evidence="5">
    <location>
        <begin position="271"/>
        <end position="329"/>
    </location>
</feature>
<dbReference type="PANTHER" id="PTHR28559:SF1">
    <property type="entry name" value="DNA REPAIR PROTEIN XRCC4"/>
    <property type="match status" value="1"/>
</dbReference>
<reference evidence="8" key="1">
    <citation type="submission" date="2023-05" db="EMBL/GenBank/DDBJ databases">
        <title>Nepenthes gracilis genome sequencing.</title>
        <authorList>
            <person name="Fukushima K."/>
        </authorList>
    </citation>
    <scope>NUCLEOTIDE SEQUENCE</scope>
    <source>
        <strain evidence="8">SING2019-196</strain>
    </source>
</reference>
<organism evidence="8 9">
    <name type="scientific">Nepenthes gracilis</name>
    <name type="common">Slender pitcher plant</name>
    <dbReference type="NCBI Taxonomy" id="150966"/>
    <lineage>
        <taxon>Eukaryota</taxon>
        <taxon>Viridiplantae</taxon>
        <taxon>Streptophyta</taxon>
        <taxon>Embryophyta</taxon>
        <taxon>Tracheophyta</taxon>
        <taxon>Spermatophyta</taxon>
        <taxon>Magnoliopsida</taxon>
        <taxon>eudicotyledons</taxon>
        <taxon>Gunneridae</taxon>
        <taxon>Pentapetalae</taxon>
        <taxon>Caryophyllales</taxon>
        <taxon>Nepenthaceae</taxon>
        <taxon>Nepenthes</taxon>
    </lineage>
</organism>
<keyword evidence="4" id="KW-0539">Nucleus</keyword>
<dbReference type="SUPFAM" id="SSF58022">
    <property type="entry name" value="XRCC4, C-terminal oligomerization domain"/>
    <property type="match status" value="1"/>
</dbReference>
<dbReference type="EMBL" id="BSYO01000034">
    <property type="protein sequence ID" value="GMH28504.1"/>
    <property type="molecule type" value="Genomic_DNA"/>
</dbReference>
<evidence type="ECO:0000256" key="4">
    <source>
        <dbReference type="ARBA" id="ARBA00023242"/>
    </source>
</evidence>